<proteinExistence type="predicted"/>
<dbReference type="Gene3D" id="3.30.457.10">
    <property type="entry name" value="Copper amine oxidase-like, N-terminal domain"/>
    <property type="match status" value="2"/>
</dbReference>
<keyword evidence="4" id="KW-1185">Reference proteome</keyword>
<evidence type="ECO:0000313" key="3">
    <source>
        <dbReference type="EMBL" id="BAF58350.1"/>
    </source>
</evidence>
<dbReference type="KEGG" id="pth:PTH_0168"/>
<evidence type="ECO:0000256" key="1">
    <source>
        <dbReference type="SAM" id="SignalP"/>
    </source>
</evidence>
<feature type="signal peptide" evidence="1">
    <location>
        <begin position="1"/>
        <end position="26"/>
    </location>
</feature>
<name>A5D5Y5_PELTS</name>
<dbReference type="SUPFAM" id="SSF55383">
    <property type="entry name" value="Copper amine oxidase, domain N"/>
    <property type="match status" value="2"/>
</dbReference>
<keyword evidence="1" id="KW-0732">Signal</keyword>
<dbReference type="InterPro" id="IPR036582">
    <property type="entry name" value="Mao_N_sf"/>
</dbReference>
<dbReference type="STRING" id="370438.PTH_0168"/>
<dbReference type="InterPro" id="IPR012854">
    <property type="entry name" value="Cu_amine_oxidase-like_N"/>
</dbReference>
<sequence length="311" mass="33890">MRSKFKRLVALVALLAVVAVGGGAYAADQKVDVYENQKLVKSVVFKIGVPYYVVDGQTPGVKMDVAPFVQNDRTFVPVRFLGNALGVDNSNIAWDDATQTATLKGVKATLSMAIGKAQVVSNGAAKAIDVAPMLVDPGRTMLPARFVAEGLGYQVDWDEATQTVICWPAGEPRPDVSAAVEYLVSQAVQPVQQQPAGETFTTRAGYQIPKETKLKLPQYLDELGPGAPHNCELLFGIDLTKGDLESQWADAAYILGQKLDSQTVDEVMAYVKQKTGFKQELNYKTWESNEKKIGVISNWGSRGVQITVWYK</sequence>
<dbReference type="HOGENOM" id="CLU_936051_0_0_9"/>
<feature type="chain" id="PRO_5002680886" evidence="1">
    <location>
        <begin position="27"/>
        <end position="311"/>
    </location>
</feature>
<evidence type="ECO:0000259" key="2">
    <source>
        <dbReference type="Pfam" id="PF07833"/>
    </source>
</evidence>
<dbReference type="Proteomes" id="UP000006556">
    <property type="component" value="Chromosome"/>
</dbReference>
<dbReference type="Pfam" id="PF07833">
    <property type="entry name" value="Cu_amine_oxidN1"/>
    <property type="match status" value="1"/>
</dbReference>
<reference evidence="4" key="1">
    <citation type="journal article" date="2008" name="Genome Res.">
        <title>The genome of Pelotomaculum thermopropionicum reveals niche-associated evolution in anaerobic microbiota.</title>
        <authorList>
            <person name="Kosaka T."/>
            <person name="Kato S."/>
            <person name="Shimoyama T."/>
            <person name="Ishii S."/>
            <person name="Abe T."/>
            <person name="Watanabe K."/>
        </authorList>
    </citation>
    <scope>NUCLEOTIDE SEQUENCE [LARGE SCALE GENOMIC DNA]</scope>
    <source>
        <strain evidence="4">DSM 13744 / JCM 10971 / SI</strain>
    </source>
</reference>
<dbReference type="EMBL" id="AP009389">
    <property type="protein sequence ID" value="BAF58350.1"/>
    <property type="molecule type" value="Genomic_DNA"/>
</dbReference>
<protein>
    <submittedName>
        <fullName evidence="3">Hypothetical membrane protein</fullName>
    </submittedName>
</protein>
<organism evidence="3 4">
    <name type="scientific">Pelotomaculum thermopropionicum (strain DSM 13744 / JCM 10971 / SI)</name>
    <dbReference type="NCBI Taxonomy" id="370438"/>
    <lineage>
        <taxon>Bacteria</taxon>
        <taxon>Bacillati</taxon>
        <taxon>Bacillota</taxon>
        <taxon>Clostridia</taxon>
        <taxon>Eubacteriales</taxon>
        <taxon>Desulfotomaculaceae</taxon>
        <taxon>Pelotomaculum</taxon>
    </lineage>
</organism>
<evidence type="ECO:0000313" key="4">
    <source>
        <dbReference type="Proteomes" id="UP000006556"/>
    </source>
</evidence>
<accession>A5D5Y5</accession>
<feature type="domain" description="Copper amine oxidase-like N-terminal" evidence="2">
    <location>
        <begin position="54"/>
        <end position="165"/>
    </location>
</feature>
<dbReference type="AlphaFoldDB" id="A5D5Y5"/>
<gene>
    <name evidence="3" type="ordered locus">PTH_0168</name>
</gene>
<dbReference type="eggNOG" id="COG4880">
    <property type="taxonomic scope" value="Bacteria"/>
</dbReference>